<dbReference type="PANTHER" id="PTHR12422">
    <property type="entry name" value="GH09096P"/>
    <property type="match status" value="1"/>
</dbReference>
<evidence type="ECO:0000313" key="6">
    <source>
        <dbReference type="EMBL" id="CBY16419.1"/>
    </source>
</evidence>
<comment type="subcellular location">
    <subcellularLocation>
        <location evidence="1">Membrane</location>
        <topology evidence="1">Lipid-anchor</topology>
    </subcellularLocation>
</comment>
<dbReference type="EMBL" id="FN654201">
    <property type="protein sequence ID" value="CBY16419.1"/>
    <property type="molecule type" value="Genomic_DNA"/>
</dbReference>
<name>E4Y3M3_OIKDI</name>
<evidence type="ECO:0000313" key="7">
    <source>
        <dbReference type="Proteomes" id="UP000001307"/>
    </source>
</evidence>
<proteinExistence type="inferred from homology"/>
<evidence type="ECO:0000256" key="3">
    <source>
        <dbReference type="ARBA" id="ARBA00023136"/>
    </source>
</evidence>
<evidence type="ECO:0000256" key="4">
    <source>
        <dbReference type="ARBA" id="ARBA00023288"/>
    </source>
</evidence>
<dbReference type="Pfam" id="PF07159">
    <property type="entry name" value="CYRIA-B_Rac1-bd"/>
    <property type="match status" value="1"/>
</dbReference>
<dbReference type="InterPro" id="IPR039789">
    <property type="entry name" value="CYRI"/>
</dbReference>
<evidence type="ECO:0000259" key="5">
    <source>
        <dbReference type="Pfam" id="PF07159"/>
    </source>
</evidence>
<keyword evidence="7" id="KW-1185">Reference proteome</keyword>
<keyword evidence="3" id="KW-0472">Membrane</keyword>
<evidence type="ECO:0000256" key="2">
    <source>
        <dbReference type="ARBA" id="ARBA00005778"/>
    </source>
</evidence>
<dbReference type="InterPro" id="IPR042241">
    <property type="entry name" value="GCP_C_sf"/>
</dbReference>
<feature type="domain" description="CYRIA/CYRIB Rac1 binding" evidence="5">
    <location>
        <begin position="121"/>
        <end position="236"/>
    </location>
</feature>
<gene>
    <name evidence="6" type="ORF">GSOID_T00001582001</name>
</gene>
<comment type="similarity">
    <text evidence="2">Belongs to the CYRI family.</text>
</comment>
<sequence length="238" mass="27664">MAIIQPLVQRFREKTVRYDTIFDLIECHKDMIAKLETAVFFEETPVIGKQVSKILKIAKDFERNHREKSTREEFVRTCANLRTLTKTIHEKMNNERTSLLFQGMSEVLYYTDNSSPGFSEEIFLDFDNVIPKEDERQVYNTVSPILAESQDILSGRSNSATKFKTKLTAILCRDLTNYEGAAAEIKKCIQSPSDQEHKDHTWNTLLPLVVRLKRYFEFSSALTEAYIDIIRELTRHQG</sequence>
<protein>
    <recommendedName>
        <fullName evidence="5">CYRIA/CYRIB Rac1 binding domain-containing protein</fullName>
    </recommendedName>
</protein>
<dbReference type="InParanoid" id="E4Y3M3"/>
<feature type="non-terminal residue" evidence="6">
    <location>
        <position position="238"/>
    </location>
</feature>
<reference evidence="6 7" key="1">
    <citation type="journal article" date="2010" name="Science">
        <title>Plasticity of animal genome architecture unmasked by rapid evolution of a pelagic tunicate.</title>
        <authorList>
            <person name="Denoeud F."/>
            <person name="Henriet S."/>
            <person name="Mungpakdee S."/>
            <person name="Aury J.M."/>
            <person name="Da Silva C."/>
            <person name="Brinkmann H."/>
            <person name="Mikhaleva J."/>
            <person name="Olsen L.C."/>
            <person name="Jubin C."/>
            <person name="Canestro C."/>
            <person name="Bouquet J.M."/>
            <person name="Danks G."/>
            <person name="Poulain J."/>
            <person name="Campsteijn C."/>
            <person name="Adamski M."/>
            <person name="Cross I."/>
            <person name="Yadetie F."/>
            <person name="Muffato M."/>
            <person name="Louis A."/>
            <person name="Butcher S."/>
            <person name="Tsagkogeorga G."/>
            <person name="Konrad A."/>
            <person name="Singh S."/>
            <person name="Jensen M.F."/>
            <person name="Cong E.H."/>
            <person name="Eikeseth-Otteraa H."/>
            <person name="Noel B."/>
            <person name="Anthouard V."/>
            <person name="Porcel B.M."/>
            <person name="Kachouri-Lafond R."/>
            <person name="Nishino A."/>
            <person name="Ugolini M."/>
            <person name="Chourrout P."/>
            <person name="Nishida H."/>
            <person name="Aasland R."/>
            <person name="Huzurbazar S."/>
            <person name="Westhof E."/>
            <person name="Delsuc F."/>
            <person name="Lehrach H."/>
            <person name="Reinhardt R."/>
            <person name="Weissenbach J."/>
            <person name="Roy S.W."/>
            <person name="Artiguenave F."/>
            <person name="Postlethwait J.H."/>
            <person name="Manak J.R."/>
            <person name="Thompson E.M."/>
            <person name="Jaillon O."/>
            <person name="Du Pasquier L."/>
            <person name="Boudinot P."/>
            <person name="Liberles D.A."/>
            <person name="Volff J.N."/>
            <person name="Philippe H."/>
            <person name="Lenhard B."/>
            <person name="Roest Crollius H."/>
            <person name="Wincker P."/>
            <person name="Chourrout D."/>
        </authorList>
    </citation>
    <scope>NUCLEOTIDE SEQUENCE [LARGE SCALE GENOMIC DNA]</scope>
</reference>
<dbReference type="InterPro" id="IPR009828">
    <property type="entry name" value="CYRIA/CYRIB_Rac1-bd"/>
</dbReference>
<evidence type="ECO:0000256" key="1">
    <source>
        <dbReference type="ARBA" id="ARBA00004635"/>
    </source>
</evidence>
<dbReference type="GO" id="GO:0030833">
    <property type="term" value="P:regulation of actin filament polymerization"/>
    <property type="evidence" value="ECO:0007669"/>
    <property type="project" value="InterPro"/>
</dbReference>
<dbReference type="GO" id="GO:0031267">
    <property type="term" value="F:small GTPase binding"/>
    <property type="evidence" value="ECO:0007669"/>
    <property type="project" value="InterPro"/>
</dbReference>
<dbReference type="AlphaFoldDB" id="E4Y3M3"/>
<dbReference type="GO" id="GO:0016020">
    <property type="term" value="C:membrane"/>
    <property type="evidence" value="ECO:0007669"/>
    <property type="project" value="UniProtKB-SubCell"/>
</dbReference>
<dbReference type="Proteomes" id="UP000001307">
    <property type="component" value="Unassembled WGS sequence"/>
</dbReference>
<dbReference type="OrthoDB" id="60973at2759"/>
<accession>E4Y3M3</accession>
<organism evidence="6 7">
    <name type="scientific">Oikopleura dioica</name>
    <name type="common">Tunicate</name>
    <dbReference type="NCBI Taxonomy" id="34765"/>
    <lineage>
        <taxon>Eukaryota</taxon>
        <taxon>Metazoa</taxon>
        <taxon>Chordata</taxon>
        <taxon>Tunicata</taxon>
        <taxon>Appendicularia</taxon>
        <taxon>Copelata</taxon>
        <taxon>Oikopleuridae</taxon>
        <taxon>Oikopleura</taxon>
    </lineage>
</organism>
<keyword evidence="4" id="KW-0449">Lipoprotein</keyword>
<dbReference type="Gene3D" id="1.20.120.1900">
    <property type="entry name" value="Gamma-tubulin complex, C-terminal domain"/>
    <property type="match status" value="1"/>
</dbReference>